<evidence type="ECO:0000256" key="2">
    <source>
        <dbReference type="ARBA" id="ARBA00022753"/>
    </source>
</evidence>
<dbReference type="InterPro" id="IPR037789">
    <property type="entry name" value="FIP_classI"/>
</dbReference>
<evidence type="ECO:0000313" key="7">
    <source>
        <dbReference type="Proteomes" id="UP001152320"/>
    </source>
</evidence>
<dbReference type="PROSITE" id="PS50004">
    <property type="entry name" value="C2"/>
    <property type="match status" value="1"/>
</dbReference>
<dbReference type="PANTHER" id="PTHR15746">
    <property type="entry name" value="RAB11-RELATED"/>
    <property type="match status" value="1"/>
</dbReference>
<dbReference type="PANTHER" id="PTHR15746:SF23">
    <property type="entry name" value="RAB11 INTERACTING PROTEIN, ISOFORM A"/>
    <property type="match status" value="1"/>
</dbReference>
<feature type="compositionally biased region" description="Polar residues" evidence="4">
    <location>
        <begin position="207"/>
        <end position="218"/>
    </location>
</feature>
<evidence type="ECO:0000313" key="6">
    <source>
        <dbReference type="EMBL" id="KAJ8050383.1"/>
    </source>
</evidence>
<proteinExistence type="predicted"/>
<gene>
    <name evidence="6" type="ORF">HOLleu_03570</name>
</gene>
<feature type="domain" description="C2" evidence="5">
    <location>
        <begin position="1"/>
        <end position="112"/>
    </location>
</feature>
<evidence type="ECO:0000259" key="5">
    <source>
        <dbReference type="PROSITE" id="PS50004"/>
    </source>
</evidence>
<feature type="compositionally biased region" description="Basic and acidic residues" evidence="4">
    <location>
        <begin position="331"/>
        <end position="352"/>
    </location>
</feature>
<organism evidence="6 7">
    <name type="scientific">Holothuria leucospilota</name>
    <name type="common">Black long sea cucumber</name>
    <name type="synonym">Mertensiothuria leucospilota</name>
    <dbReference type="NCBI Taxonomy" id="206669"/>
    <lineage>
        <taxon>Eukaryota</taxon>
        <taxon>Metazoa</taxon>
        <taxon>Echinodermata</taxon>
        <taxon>Eleutherozoa</taxon>
        <taxon>Echinozoa</taxon>
        <taxon>Holothuroidea</taxon>
        <taxon>Aspidochirotacea</taxon>
        <taxon>Aspidochirotida</taxon>
        <taxon>Holothuriidae</taxon>
        <taxon>Holothuria</taxon>
    </lineage>
</organism>
<feature type="compositionally biased region" description="Polar residues" evidence="4">
    <location>
        <begin position="369"/>
        <end position="379"/>
    </location>
</feature>
<sequence>MTSMENLSTAGKRTCRVVVHRARNLKPRGKDSKNSAFVTISLGKEKFATSVVEKSQNPEWNEDCELTVHPRDSKVELTVLHQDFFIERFLGKVEIPLMEIEAAPKRSIRGWYKLSGKATKNKKEEKQRGEIEITAQIKGDESTTIFQPRVNVQNFARLDIHPLRKSTSTPYIASQEQTSTNPFDEDDPEDDLQRVSSSPVGEPDSPKGTNQRQKSPVSHIQKDLSQRESSPTFQRQGMGRKIVRTSIRKEKEALHGSTPDLSGPKDEIDSPLKRQASTSSQTSTTTLPNITAKFKKKSLTMSSQDKNKDAESNLKVPKDGSSSPRPILRALSEECLSKSAEGLEEKEQEQPSKRIFYKPAVKSARRSKAISQYYCTQDTSPSNPPPHESLPSSLPSSPTGISSPVGEEVTAPSSDGTAKGPYANHPYQSLSKDELIKRLMQLEAEVKEKDRQLSHQERYIDELLLKVITVAPGLLDKGYQPKPSIKAKTPVQRYQAKKQEVVI</sequence>
<dbReference type="InterPro" id="IPR000008">
    <property type="entry name" value="C2_dom"/>
</dbReference>
<evidence type="ECO:0000256" key="1">
    <source>
        <dbReference type="ARBA" id="ARBA00004172"/>
    </source>
</evidence>
<feature type="compositionally biased region" description="Low complexity" evidence="4">
    <location>
        <begin position="277"/>
        <end position="286"/>
    </location>
</feature>
<name>A0A9Q1HLY8_HOLLE</name>
<feature type="coiled-coil region" evidence="3">
    <location>
        <begin position="432"/>
        <end position="459"/>
    </location>
</feature>
<dbReference type="GO" id="GO:0055037">
    <property type="term" value="C:recycling endosome"/>
    <property type="evidence" value="ECO:0007669"/>
    <property type="project" value="UniProtKB-SubCell"/>
</dbReference>
<keyword evidence="2" id="KW-0967">Endosome</keyword>
<dbReference type="SMART" id="SM00239">
    <property type="entry name" value="C2"/>
    <property type="match status" value="1"/>
</dbReference>
<reference evidence="6" key="1">
    <citation type="submission" date="2021-10" db="EMBL/GenBank/DDBJ databases">
        <title>Tropical sea cucumber genome reveals ecological adaptation and Cuvierian tubules defense mechanism.</title>
        <authorList>
            <person name="Chen T."/>
        </authorList>
    </citation>
    <scope>NUCLEOTIDE SEQUENCE</scope>
    <source>
        <strain evidence="6">Nanhai2018</strain>
        <tissue evidence="6">Muscle</tissue>
    </source>
</reference>
<keyword evidence="7" id="KW-1185">Reference proteome</keyword>
<dbReference type="Proteomes" id="UP001152320">
    <property type="component" value="Chromosome 1"/>
</dbReference>
<evidence type="ECO:0000256" key="4">
    <source>
        <dbReference type="SAM" id="MobiDB-lite"/>
    </source>
</evidence>
<dbReference type="GO" id="GO:0045055">
    <property type="term" value="P:regulated exocytosis"/>
    <property type="evidence" value="ECO:0007669"/>
    <property type="project" value="TreeGrafter"/>
</dbReference>
<dbReference type="SUPFAM" id="SSF49562">
    <property type="entry name" value="C2 domain (Calcium/lipid-binding domain, CaLB)"/>
    <property type="match status" value="1"/>
</dbReference>
<dbReference type="Gene3D" id="1.20.5.2440">
    <property type="match status" value="1"/>
</dbReference>
<keyword evidence="3" id="KW-0175">Coiled coil</keyword>
<evidence type="ECO:0000256" key="3">
    <source>
        <dbReference type="SAM" id="Coils"/>
    </source>
</evidence>
<dbReference type="GO" id="GO:0031267">
    <property type="term" value="F:small GTPase binding"/>
    <property type="evidence" value="ECO:0007669"/>
    <property type="project" value="InterPro"/>
</dbReference>
<feature type="compositionally biased region" description="Polar residues" evidence="4">
    <location>
        <begin position="166"/>
        <end position="182"/>
    </location>
</feature>
<feature type="compositionally biased region" description="Low complexity" evidence="4">
    <location>
        <begin position="389"/>
        <end position="404"/>
    </location>
</feature>
<comment type="caution">
    <text evidence="6">The sequence shown here is derived from an EMBL/GenBank/DDBJ whole genome shotgun (WGS) entry which is preliminary data.</text>
</comment>
<comment type="subcellular location">
    <subcellularLocation>
        <location evidence="1">Recycling endosome</location>
    </subcellularLocation>
</comment>
<dbReference type="Pfam" id="PF00168">
    <property type="entry name" value="C2"/>
    <property type="match status" value="1"/>
</dbReference>
<dbReference type="AlphaFoldDB" id="A0A9Q1HLY8"/>
<accession>A0A9Q1HLY8</accession>
<dbReference type="Gene3D" id="2.60.40.150">
    <property type="entry name" value="C2 domain"/>
    <property type="match status" value="1"/>
</dbReference>
<feature type="compositionally biased region" description="Basic and acidic residues" evidence="4">
    <location>
        <begin position="263"/>
        <end position="272"/>
    </location>
</feature>
<dbReference type="InterPro" id="IPR035892">
    <property type="entry name" value="C2_domain_sf"/>
</dbReference>
<feature type="region of interest" description="Disordered" evidence="4">
    <location>
        <begin position="166"/>
        <end position="429"/>
    </location>
</feature>
<dbReference type="EMBL" id="JAIZAY010000001">
    <property type="protein sequence ID" value="KAJ8050383.1"/>
    <property type="molecule type" value="Genomic_DNA"/>
</dbReference>
<feature type="compositionally biased region" description="Basic and acidic residues" evidence="4">
    <location>
        <begin position="305"/>
        <end position="318"/>
    </location>
</feature>
<dbReference type="OrthoDB" id="8956628at2759"/>
<protein>
    <submittedName>
        <fullName evidence="6">Rab11 family-interacting protein 5</fullName>
    </submittedName>
</protein>